<dbReference type="EMBL" id="AP014564">
    <property type="protein sequence ID" value="BAV94338.1"/>
    <property type="molecule type" value="Genomic_DNA"/>
</dbReference>
<dbReference type="KEGG" id="ise:JBKA6_0325"/>
<keyword evidence="3" id="KW-1185">Reference proteome</keyword>
<accession>A0A1J1DWV3</accession>
<evidence type="ECO:0000313" key="3">
    <source>
        <dbReference type="Proteomes" id="UP000243197"/>
    </source>
</evidence>
<organism evidence="2 3">
    <name type="scientific">Ichthyobacterium seriolicida</name>
    <dbReference type="NCBI Taxonomy" id="242600"/>
    <lineage>
        <taxon>Bacteria</taxon>
        <taxon>Pseudomonadati</taxon>
        <taxon>Bacteroidota</taxon>
        <taxon>Flavobacteriia</taxon>
        <taxon>Flavobacteriales</taxon>
        <taxon>Ichthyobacteriaceae</taxon>
        <taxon>Ichthyobacterium</taxon>
    </lineage>
</organism>
<proteinExistence type="predicted"/>
<evidence type="ECO:0000256" key="1">
    <source>
        <dbReference type="SAM" id="Phobius"/>
    </source>
</evidence>
<keyword evidence="1" id="KW-1133">Transmembrane helix</keyword>
<sequence>MKWGGFLIFGIRAILVSFLRHYHFLSTQLFFTLGQGVLKLFTFNFLVEDRLI</sequence>
<keyword evidence="1" id="KW-0472">Membrane</keyword>
<reference evidence="2 3" key="1">
    <citation type="submission" date="2014-03" db="EMBL/GenBank/DDBJ databases">
        <title>complete genome sequence of Flavobacteriaceae bacterium JBKA-6.</title>
        <authorList>
            <person name="Takano T."/>
            <person name="Nakamura Y."/>
            <person name="Takuma S."/>
            <person name="Yasuike M."/>
            <person name="Matsuyama T."/>
            <person name="Sakai T."/>
            <person name="Fujiwara A."/>
            <person name="Kimoto K."/>
            <person name="Fukuda Y."/>
            <person name="Kondo H."/>
            <person name="Hirono I."/>
            <person name="Nakayasu C."/>
        </authorList>
    </citation>
    <scope>NUCLEOTIDE SEQUENCE [LARGE SCALE GENOMIC DNA]</scope>
    <source>
        <strain evidence="2 3">JBKA-6</strain>
    </source>
</reference>
<feature type="transmembrane region" description="Helical" evidence="1">
    <location>
        <begin position="29"/>
        <end position="47"/>
    </location>
</feature>
<name>A0A1J1DWV3_9FLAO</name>
<evidence type="ECO:0000313" key="2">
    <source>
        <dbReference type="EMBL" id="BAV94338.1"/>
    </source>
</evidence>
<dbReference type="Proteomes" id="UP000243197">
    <property type="component" value="Chromosome"/>
</dbReference>
<gene>
    <name evidence="2" type="ORF">JBKA6_0325</name>
</gene>
<protein>
    <submittedName>
        <fullName evidence="2">Uncharacterized protein</fullName>
    </submittedName>
</protein>
<dbReference type="AlphaFoldDB" id="A0A1J1DWV3"/>
<keyword evidence="1" id="KW-0812">Transmembrane</keyword>